<proteinExistence type="predicted"/>
<keyword evidence="1" id="KW-1185">Reference proteome</keyword>
<name>A0A0M3HNR6_ASCLU</name>
<accession>A0A0M3HNR6</accession>
<sequence>MCPQPLPILLVPPHSLLILWSFRWRHHNCRHSSPHIIHPNINNDIWKEERKDRCRSLHSAISYQ</sequence>
<dbReference type="AlphaFoldDB" id="A0A0M3HNR6"/>
<dbReference type="Proteomes" id="UP000036681">
    <property type="component" value="Unplaced"/>
</dbReference>
<organism evidence="1 2">
    <name type="scientific">Ascaris lumbricoides</name>
    <name type="common">Giant roundworm</name>
    <dbReference type="NCBI Taxonomy" id="6252"/>
    <lineage>
        <taxon>Eukaryota</taxon>
        <taxon>Metazoa</taxon>
        <taxon>Ecdysozoa</taxon>
        <taxon>Nematoda</taxon>
        <taxon>Chromadorea</taxon>
        <taxon>Rhabditida</taxon>
        <taxon>Spirurina</taxon>
        <taxon>Ascaridomorpha</taxon>
        <taxon>Ascaridoidea</taxon>
        <taxon>Ascarididae</taxon>
        <taxon>Ascaris</taxon>
    </lineage>
</organism>
<reference evidence="2" key="1">
    <citation type="submission" date="2017-02" db="UniProtKB">
        <authorList>
            <consortium name="WormBaseParasite"/>
        </authorList>
    </citation>
    <scope>IDENTIFICATION</scope>
</reference>
<evidence type="ECO:0000313" key="1">
    <source>
        <dbReference type="Proteomes" id="UP000036681"/>
    </source>
</evidence>
<protein>
    <submittedName>
        <fullName evidence="2">Secreted protein</fullName>
    </submittedName>
</protein>
<evidence type="ECO:0000313" key="2">
    <source>
        <dbReference type="WBParaSite" id="ALUE_0000338901-mRNA-1"/>
    </source>
</evidence>
<dbReference type="WBParaSite" id="ALUE_0000338901-mRNA-1">
    <property type="protein sequence ID" value="ALUE_0000338901-mRNA-1"/>
    <property type="gene ID" value="ALUE_0000338901"/>
</dbReference>